<dbReference type="InterPro" id="IPR014146">
    <property type="entry name" value="LigD_ligase_dom"/>
</dbReference>
<comment type="catalytic activity">
    <reaction evidence="4">
        <text>ATP + (deoxyribonucleotide)n-3'-hydroxyl + 5'-phospho-(deoxyribonucleotide)m = (deoxyribonucleotide)n+m + AMP + diphosphate.</text>
        <dbReference type="EC" id="6.5.1.1"/>
    </reaction>
</comment>
<dbReference type="Gene3D" id="3.30.470.30">
    <property type="entry name" value="DNA ligase/mRNA capping enzyme"/>
    <property type="match status" value="1"/>
</dbReference>
<organism evidence="6">
    <name type="scientific">Mycobacterium triplex</name>
    <dbReference type="NCBI Taxonomy" id="47839"/>
    <lineage>
        <taxon>Bacteria</taxon>
        <taxon>Bacillati</taxon>
        <taxon>Actinomycetota</taxon>
        <taxon>Actinomycetes</taxon>
        <taxon>Mycobacteriales</taxon>
        <taxon>Mycobacteriaceae</taxon>
        <taxon>Mycobacterium</taxon>
        <taxon>Mycobacterium simiae complex</taxon>
    </lineage>
</organism>
<dbReference type="EC" id="6.5.1.1" evidence="2"/>
<dbReference type="GO" id="GO:0006310">
    <property type="term" value="P:DNA recombination"/>
    <property type="evidence" value="ECO:0007669"/>
    <property type="project" value="InterPro"/>
</dbReference>
<dbReference type="EMBL" id="HG964447">
    <property type="protein sequence ID" value="CDO91238.1"/>
    <property type="molecule type" value="Genomic_DNA"/>
</dbReference>
<keyword evidence="8" id="KW-1185">Reference proteome</keyword>
<dbReference type="NCBIfam" id="TIGR02779">
    <property type="entry name" value="NHEJ_ligase_lig"/>
    <property type="match status" value="1"/>
</dbReference>
<dbReference type="Pfam" id="PF04679">
    <property type="entry name" value="DNA_ligase_A_C"/>
    <property type="match status" value="1"/>
</dbReference>
<evidence type="ECO:0000256" key="3">
    <source>
        <dbReference type="ARBA" id="ARBA00022598"/>
    </source>
</evidence>
<dbReference type="EMBL" id="LQPY01000023">
    <property type="protein sequence ID" value="ORX03340.1"/>
    <property type="molecule type" value="Genomic_DNA"/>
</dbReference>
<dbReference type="OrthoDB" id="9802472at2"/>
<dbReference type="PANTHER" id="PTHR45674:SF4">
    <property type="entry name" value="DNA LIGASE 1"/>
    <property type="match status" value="1"/>
</dbReference>
<dbReference type="STRING" id="47839.BN973_05645"/>
<feature type="domain" description="ATP-dependent DNA ligase family profile" evidence="5">
    <location>
        <begin position="97"/>
        <end position="224"/>
    </location>
</feature>
<dbReference type="InterPro" id="IPR012340">
    <property type="entry name" value="NA-bd_OB-fold"/>
</dbReference>
<evidence type="ECO:0000256" key="4">
    <source>
        <dbReference type="ARBA" id="ARBA00034003"/>
    </source>
</evidence>
<dbReference type="Proteomes" id="UP000028880">
    <property type="component" value="Unassembled WGS sequence"/>
</dbReference>
<evidence type="ECO:0000256" key="1">
    <source>
        <dbReference type="ARBA" id="ARBA00007572"/>
    </source>
</evidence>
<keyword evidence="3 6" id="KW-0436">Ligase</keyword>
<evidence type="ECO:0000313" key="6">
    <source>
        <dbReference type="EMBL" id="CDO91238.1"/>
    </source>
</evidence>
<dbReference type="eggNOG" id="COG1793">
    <property type="taxonomic scope" value="Bacteria"/>
</dbReference>
<evidence type="ECO:0000313" key="7">
    <source>
        <dbReference type="EMBL" id="ORX03340.1"/>
    </source>
</evidence>
<dbReference type="SUPFAM" id="SSF50249">
    <property type="entry name" value="Nucleic acid-binding proteins"/>
    <property type="match status" value="1"/>
</dbReference>
<gene>
    <name evidence="7" type="ORF">AWC29_01020</name>
    <name evidence="6" type="ORF">BN973_05645</name>
</gene>
<evidence type="ECO:0000256" key="2">
    <source>
        <dbReference type="ARBA" id="ARBA00012727"/>
    </source>
</evidence>
<proteinExistence type="inferred from homology"/>
<dbReference type="PROSITE" id="PS50160">
    <property type="entry name" value="DNA_LIGASE_A3"/>
    <property type="match status" value="1"/>
</dbReference>
<dbReference type="InterPro" id="IPR050191">
    <property type="entry name" value="ATP-dep_DNA_ligase"/>
</dbReference>
<evidence type="ECO:0000259" key="5">
    <source>
        <dbReference type="PROSITE" id="PS50160"/>
    </source>
</evidence>
<dbReference type="InterPro" id="IPR012310">
    <property type="entry name" value="DNA_ligase_ATP-dep_cent"/>
</dbReference>
<dbReference type="GO" id="GO:0003910">
    <property type="term" value="F:DNA ligase (ATP) activity"/>
    <property type="evidence" value="ECO:0007669"/>
    <property type="project" value="UniProtKB-EC"/>
</dbReference>
<dbReference type="CDD" id="cd07906">
    <property type="entry name" value="Adenylation_DNA_ligase_LigD_LigC"/>
    <property type="match status" value="1"/>
</dbReference>
<dbReference type="PROSITE" id="PS00697">
    <property type="entry name" value="DNA_LIGASE_A1"/>
    <property type="match status" value="1"/>
</dbReference>
<dbReference type="InterPro" id="IPR016059">
    <property type="entry name" value="DNA_ligase_ATP-dep_CS"/>
</dbReference>
<dbReference type="AlphaFoldDB" id="A0A024K6Z6"/>
<comment type="similarity">
    <text evidence="1">Belongs to the ATP-dependent DNA ligase family.</text>
</comment>
<protein>
    <recommendedName>
        <fullName evidence="2">DNA ligase (ATP)</fullName>
        <ecNumber evidence="2">6.5.1.1</ecNumber>
    </recommendedName>
</protein>
<name>A0A024K6Z6_9MYCO</name>
<sequence>MLATLGTPPRRADGWAVEWKFDGQRATVHVQHGAVTVFTRHGADVSRTFPELAGVAAAIGDRQAVLDGEIVAVDHTGRPSFTRLQRRWPQQRRPHPELLREVPVRLLAFDLLALDNRSLTTQAYIQRRELLDALMVVDKSPTLTIPRALTAVVPADMLDVAARHQMEGIVAKRLDAPYRPGRTTQWIKSLVRPTCELIIVGYCHAAGPGGRTSIGSLLLAGHNDDGDLIVVGQVGTGFSDTTRRYLYAMLHPITRTATPAANPVEAHGVSWVEPELVCEVAYREYVAHRWLRHASFKGLRNTDPAHIRIPSDR</sequence>
<dbReference type="Gene3D" id="3.30.1490.70">
    <property type="match status" value="1"/>
</dbReference>
<dbReference type="CDD" id="cd07971">
    <property type="entry name" value="OBF_DNA_ligase_LigD"/>
    <property type="match status" value="1"/>
</dbReference>
<reference evidence="7 8" key="3">
    <citation type="submission" date="2016-01" db="EMBL/GenBank/DDBJ databases">
        <title>The new phylogeny of the genus Mycobacterium.</title>
        <authorList>
            <person name="Tarcisio F."/>
            <person name="Conor M."/>
            <person name="Antonella G."/>
            <person name="Elisabetta G."/>
            <person name="Giulia F.S."/>
            <person name="Sara T."/>
            <person name="Anna F."/>
            <person name="Clotilde B."/>
            <person name="Roberto B."/>
            <person name="Veronica D.S."/>
            <person name="Fabio R."/>
            <person name="Monica P."/>
            <person name="Olivier J."/>
            <person name="Enrico T."/>
            <person name="Nicola S."/>
        </authorList>
    </citation>
    <scope>NUCLEOTIDE SEQUENCE [LARGE SCALE GENOMIC DNA]</scope>
    <source>
        <strain evidence="7 8">DSM 44626</strain>
    </source>
</reference>
<dbReference type="PANTHER" id="PTHR45674">
    <property type="entry name" value="DNA LIGASE 1/3 FAMILY MEMBER"/>
    <property type="match status" value="1"/>
</dbReference>
<dbReference type="HOGENOM" id="CLU_008325_4_0_11"/>
<reference evidence="6" key="1">
    <citation type="journal article" date="2014" name="Genome Announc.">
        <title>Draft Genome Sequence of Mycobacterium triplex DSM 44626.</title>
        <authorList>
            <person name="Sassi M."/>
            <person name="Croce O."/>
            <person name="Robert C."/>
            <person name="Raoult D."/>
            <person name="Drancourt M."/>
        </authorList>
    </citation>
    <scope>NUCLEOTIDE SEQUENCE [LARGE SCALE GENOMIC DNA]</scope>
    <source>
        <strain evidence="6">DSM 44626</strain>
    </source>
</reference>
<dbReference type="Pfam" id="PF01068">
    <property type="entry name" value="DNA_ligase_A_M"/>
    <property type="match status" value="1"/>
</dbReference>
<dbReference type="Proteomes" id="UP000193710">
    <property type="component" value="Unassembled WGS sequence"/>
</dbReference>
<dbReference type="Gene3D" id="2.40.50.140">
    <property type="entry name" value="Nucleic acid-binding proteins"/>
    <property type="match status" value="1"/>
</dbReference>
<dbReference type="InterPro" id="IPR012309">
    <property type="entry name" value="DNA_ligase_ATP-dep_C"/>
</dbReference>
<dbReference type="GO" id="GO:0005524">
    <property type="term" value="F:ATP binding"/>
    <property type="evidence" value="ECO:0007669"/>
    <property type="project" value="InterPro"/>
</dbReference>
<dbReference type="GO" id="GO:0006281">
    <property type="term" value="P:DNA repair"/>
    <property type="evidence" value="ECO:0007669"/>
    <property type="project" value="InterPro"/>
</dbReference>
<reference evidence="6" key="2">
    <citation type="submission" date="2014-04" db="EMBL/GenBank/DDBJ databases">
        <authorList>
            <person name="Xu Y.W."/>
            <person name="Yang Q."/>
        </authorList>
    </citation>
    <scope>NUCLEOTIDE SEQUENCE</scope>
    <source>
        <strain evidence="6">DSM 44626</strain>
    </source>
</reference>
<dbReference type="SUPFAM" id="SSF56091">
    <property type="entry name" value="DNA ligase/mRNA capping enzyme, catalytic domain"/>
    <property type="match status" value="1"/>
</dbReference>
<evidence type="ECO:0000313" key="8">
    <source>
        <dbReference type="Proteomes" id="UP000193710"/>
    </source>
</evidence>
<accession>A0A024K6Z6</accession>